<dbReference type="Pfam" id="PF20124">
    <property type="entry name" value="DUF6514"/>
    <property type="match status" value="1"/>
</dbReference>
<name>A0A926E8Y5_9FIRM</name>
<proteinExistence type="predicted"/>
<keyword evidence="2" id="KW-1185">Reference proteome</keyword>
<dbReference type="InterPro" id="IPR017016">
    <property type="entry name" value="UCP033595"/>
</dbReference>
<reference evidence="1" key="1">
    <citation type="submission" date="2020-08" db="EMBL/GenBank/DDBJ databases">
        <title>Genome public.</title>
        <authorList>
            <person name="Liu C."/>
            <person name="Sun Q."/>
        </authorList>
    </citation>
    <scope>NUCLEOTIDE SEQUENCE</scope>
    <source>
        <strain evidence="1">NSJ-54</strain>
    </source>
</reference>
<accession>A0A926E8Y5</accession>
<evidence type="ECO:0000313" key="2">
    <source>
        <dbReference type="Proteomes" id="UP000660861"/>
    </source>
</evidence>
<dbReference type="EMBL" id="JACRTC010000001">
    <property type="protein sequence ID" value="MBC8569512.1"/>
    <property type="molecule type" value="Genomic_DNA"/>
</dbReference>
<comment type="caution">
    <text evidence="1">The sequence shown here is derived from an EMBL/GenBank/DDBJ whole genome shotgun (WGS) entry which is preliminary data.</text>
</comment>
<gene>
    <name evidence="1" type="ORF">H8709_01535</name>
</gene>
<organism evidence="1 2">
    <name type="scientific">Zongyangia hominis</name>
    <dbReference type="NCBI Taxonomy" id="2763677"/>
    <lineage>
        <taxon>Bacteria</taxon>
        <taxon>Bacillati</taxon>
        <taxon>Bacillota</taxon>
        <taxon>Clostridia</taxon>
        <taxon>Eubacteriales</taxon>
        <taxon>Oscillospiraceae</taxon>
        <taxon>Zongyangia</taxon>
    </lineage>
</organism>
<protein>
    <submittedName>
        <fullName evidence="1">Uncharacterized protein</fullName>
    </submittedName>
</protein>
<evidence type="ECO:0000313" key="1">
    <source>
        <dbReference type="EMBL" id="MBC8569512.1"/>
    </source>
</evidence>
<dbReference type="Proteomes" id="UP000660861">
    <property type="component" value="Unassembled WGS sequence"/>
</dbReference>
<sequence length="76" mass="9039">MKFDMKNFYILTMNSFIVEKEKKTLYGIALIQDGKQALSYLDISTDRDFVEEFVRKCNQHELDPCHLPDVLYDYLP</sequence>
<dbReference type="RefSeq" id="WP_262396608.1">
    <property type="nucleotide sequence ID" value="NZ_JACRTC010000001.1"/>
</dbReference>
<dbReference type="AlphaFoldDB" id="A0A926E8Y5"/>